<dbReference type="GO" id="GO:0035870">
    <property type="term" value="F:dITP diphosphatase activity"/>
    <property type="evidence" value="ECO:0007669"/>
    <property type="project" value="UniProtKB-UniRule"/>
</dbReference>
<dbReference type="Gene3D" id="3.90.950.10">
    <property type="match status" value="1"/>
</dbReference>
<dbReference type="RefSeq" id="WP_277564085.1">
    <property type="nucleotide sequence ID" value="NZ_JAPDHZ010000002.1"/>
</dbReference>
<organism evidence="12 13">
    <name type="scientific">Cohnella ginsengisoli</name>
    <dbReference type="NCBI Taxonomy" id="425004"/>
    <lineage>
        <taxon>Bacteria</taxon>
        <taxon>Bacillati</taxon>
        <taxon>Bacillota</taxon>
        <taxon>Bacilli</taxon>
        <taxon>Bacillales</taxon>
        <taxon>Paenibacillaceae</taxon>
        <taxon>Cohnella</taxon>
    </lineage>
</organism>
<feature type="active site" description="Proton acceptor" evidence="10">
    <location>
        <position position="78"/>
    </location>
</feature>
<evidence type="ECO:0000256" key="1">
    <source>
        <dbReference type="ARBA" id="ARBA00008023"/>
    </source>
</evidence>
<evidence type="ECO:0000256" key="2">
    <source>
        <dbReference type="ARBA" id="ARBA00011738"/>
    </source>
</evidence>
<evidence type="ECO:0000256" key="3">
    <source>
        <dbReference type="ARBA" id="ARBA00022723"/>
    </source>
</evidence>
<dbReference type="PANTHER" id="PTHR11067">
    <property type="entry name" value="INOSINE TRIPHOSPHATE PYROPHOSPHATASE/HAM1 PROTEIN"/>
    <property type="match status" value="1"/>
</dbReference>
<dbReference type="InterPro" id="IPR020922">
    <property type="entry name" value="dITP/XTP_pyrophosphatase"/>
</dbReference>
<dbReference type="EMBL" id="JAPDHZ010000002">
    <property type="protein sequence ID" value="MDG0790230.1"/>
    <property type="molecule type" value="Genomic_DNA"/>
</dbReference>
<evidence type="ECO:0000256" key="5">
    <source>
        <dbReference type="ARBA" id="ARBA00022801"/>
    </source>
</evidence>
<feature type="binding site" evidence="10">
    <location>
        <begin position="173"/>
        <end position="176"/>
    </location>
    <ligand>
        <name>substrate</name>
    </ligand>
</feature>
<dbReference type="GO" id="GO:0009117">
    <property type="term" value="P:nucleotide metabolic process"/>
    <property type="evidence" value="ECO:0007669"/>
    <property type="project" value="UniProtKB-KW"/>
</dbReference>
<keyword evidence="3 10" id="KW-0479">Metal-binding</keyword>
<dbReference type="GO" id="GO:0036222">
    <property type="term" value="F:XTP diphosphatase activity"/>
    <property type="evidence" value="ECO:0007669"/>
    <property type="project" value="UniProtKB-UniRule"/>
</dbReference>
<feature type="binding site" evidence="10">
    <location>
        <begin position="201"/>
        <end position="202"/>
    </location>
    <ligand>
        <name>substrate</name>
    </ligand>
</feature>
<dbReference type="InterPro" id="IPR002637">
    <property type="entry name" value="RdgB/HAM1"/>
</dbReference>
<comment type="similarity">
    <text evidence="1 10 11">Belongs to the HAM1 NTPase family.</text>
</comment>
<comment type="caution">
    <text evidence="12">The sequence shown here is derived from an EMBL/GenBank/DDBJ whole genome shotgun (WGS) entry which is preliminary data.</text>
</comment>
<dbReference type="NCBIfam" id="TIGR00042">
    <property type="entry name" value="RdgB/HAM1 family non-canonical purine NTP pyrophosphatase"/>
    <property type="match status" value="1"/>
</dbReference>
<protein>
    <recommendedName>
        <fullName evidence="10">dITP/XTP pyrophosphatase</fullName>
        <ecNumber evidence="10">3.6.1.66</ecNumber>
    </recommendedName>
    <alternativeName>
        <fullName evidence="10">Non-canonical purine NTP pyrophosphatase</fullName>
    </alternativeName>
    <alternativeName>
        <fullName evidence="10">Non-standard purine NTP pyrophosphatase</fullName>
    </alternativeName>
    <alternativeName>
        <fullName evidence="10">Nucleoside-triphosphate diphosphatase</fullName>
    </alternativeName>
    <alternativeName>
        <fullName evidence="10">Nucleoside-triphosphate pyrophosphatase</fullName>
        <shortName evidence="10">NTPase</shortName>
    </alternativeName>
</protein>
<comment type="catalytic activity">
    <reaction evidence="10">
        <text>ITP + H2O = IMP + diphosphate + H(+)</text>
        <dbReference type="Rhea" id="RHEA:29399"/>
        <dbReference type="ChEBI" id="CHEBI:15377"/>
        <dbReference type="ChEBI" id="CHEBI:15378"/>
        <dbReference type="ChEBI" id="CHEBI:33019"/>
        <dbReference type="ChEBI" id="CHEBI:58053"/>
        <dbReference type="ChEBI" id="CHEBI:61402"/>
        <dbReference type="EC" id="3.6.1.66"/>
    </reaction>
</comment>
<dbReference type="Pfam" id="PF01725">
    <property type="entry name" value="Ham1p_like"/>
    <property type="match status" value="1"/>
</dbReference>
<dbReference type="AlphaFoldDB" id="A0A9X4KIC1"/>
<comment type="cofactor">
    <cofactor evidence="10">
        <name>Mg(2+)</name>
        <dbReference type="ChEBI" id="CHEBI:18420"/>
    </cofactor>
    <text evidence="10">Binds 1 Mg(2+) ion per subunit.</text>
</comment>
<evidence type="ECO:0000256" key="11">
    <source>
        <dbReference type="RuleBase" id="RU003781"/>
    </source>
</evidence>
<comment type="subunit">
    <text evidence="2 10">Homodimer.</text>
</comment>
<dbReference type="GO" id="GO:0000166">
    <property type="term" value="F:nucleotide binding"/>
    <property type="evidence" value="ECO:0007669"/>
    <property type="project" value="UniProtKB-KW"/>
</dbReference>
<dbReference type="GO" id="GO:0036220">
    <property type="term" value="F:ITP diphosphatase activity"/>
    <property type="evidence" value="ECO:0007669"/>
    <property type="project" value="UniProtKB-UniRule"/>
</dbReference>
<comment type="catalytic activity">
    <reaction evidence="9 10">
        <text>XTP + H2O = XMP + diphosphate + H(+)</text>
        <dbReference type="Rhea" id="RHEA:28610"/>
        <dbReference type="ChEBI" id="CHEBI:15377"/>
        <dbReference type="ChEBI" id="CHEBI:15378"/>
        <dbReference type="ChEBI" id="CHEBI:33019"/>
        <dbReference type="ChEBI" id="CHEBI:57464"/>
        <dbReference type="ChEBI" id="CHEBI:61314"/>
        <dbReference type="EC" id="3.6.1.66"/>
    </reaction>
</comment>
<dbReference type="SUPFAM" id="SSF52972">
    <property type="entry name" value="ITPase-like"/>
    <property type="match status" value="1"/>
</dbReference>
<feature type="binding site" evidence="10">
    <location>
        <position position="196"/>
    </location>
    <ligand>
        <name>substrate</name>
    </ligand>
</feature>
<feature type="binding site" evidence="10">
    <location>
        <position position="78"/>
    </location>
    <ligand>
        <name>Mg(2+)</name>
        <dbReference type="ChEBI" id="CHEBI:18420"/>
    </ligand>
</feature>
<evidence type="ECO:0000256" key="7">
    <source>
        <dbReference type="ARBA" id="ARBA00023080"/>
    </source>
</evidence>
<dbReference type="GO" id="GO:0017111">
    <property type="term" value="F:ribonucleoside triphosphate phosphatase activity"/>
    <property type="evidence" value="ECO:0007669"/>
    <property type="project" value="InterPro"/>
</dbReference>
<evidence type="ECO:0000313" key="13">
    <source>
        <dbReference type="Proteomes" id="UP001153387"/>
    </source>
</evidence>
<keyword evidence="13" id="KW-1185">Reference proteome</keyword>
<dbReference type="GO" id="GO:0005829">
    <property type="term" value="C:cytosol"/>
    <property type="evidence" value="ECO:0007669"/>
    <property type="project" value="TreeGrafter"/>
</dbReference>
<evidence type="ECO:0000256" key="9">
    <source>
        <dbReference type="ARBA" id="ARBA00052017"/>
    </source>
</evidence>
<keyword evidence="7 10" id="KW-0546">Nucleotide metabolism</keyword>
<accession>A0A9X4KIC1</accession>
<sequence length="220" mass="22594">MRLAPGDTLLVATRNKGKTAEFRAAFETLGVKVADLTEFEGGRDIPDIVEDGDTFEANAKIKARTVALATGLPALADDSGLCVDALGGDPGVFSARYAGEGATDADNNEKLIRELRAAGASVPEEIAGGASQALSTARFVSCLVLFKPDGDTLSAEGAVEGIVTGAPRGAGGFGYDPLFWLPSHGRAMAELSVSEKNAISHRGQALAKLLRLLGAPGAAR</sequence>
<feature type="binding site" evidence="10">
    <location>
        <begin position="13"/>
        <end position="18"/>
    </location>
    <ligand>
        <name>substrate</name>
    </ligand>
</feature>
<evidence type="ECO:0000256" key="4">
    <source>
        <dbReference type="ARBA" id="ARBA00022741"/>
    </source>
</evidence>
<keyword evidence="5 10" id="KW-0378">Hydrolase</keyword>
<keyword evidence="6 10" id="KW-0460">Magnesium</keyword>
<dbReference type="PANTHER" id="PTHR11067:SF9">
    <property type="entry name" value="INOSINE TRIPHOSPHATE PYROPHOSPHATASE"/>
    <property type="match status" value="1"/>
</dbReference>
<dbReference type="Proteomes" id="UP001153387">
    <property type="component" value="Unassembled WGS sequence"/>
</dbReference>
<reference evidence="12 13" key="1">
    <citation type="submission" date="2022-10" db="EMBL/GenBank/DDBJ databases">
        <title>Comparative genomic analysis of Cohnella hashimotonis sp. nov., isolated from the International Space Station.</title>
        <authorList>
            <person name="Simpson A."/>
            <person name="Venkateswaran K."/>
        </authorList>
    </citation>
    <scope>NUCLEOTIDE SEQUENCE [LARGE SCALE GENOMIC DNA]</scope>
    <source>
        <strain evidence="12 13">DSM 18997</strain>
    </source>
</reference>
<evidence type="ECO:0000256" key="8">
    <source>
        <dbReference type="ARBA" id="ARBA00051875"/>
    </source>
</evidence>
<dbReference type="HAMAP" id="MF_01405">
    <property type="entry name" value="Non_canon_purine_NTPase"/>
    <property type="match status" value="1"/>
</dbReference>
<comment type="caution">
    <text evidence="10">Lacks conserved residue(s) required for the propagation of feature annotation.</text>
</comment>
<comment type="function">
    <text evidence="10">Pyrophosphatase that catalyzes the hydrolysis of nucleoside triphosphates to their monophosphate derivatives, with a high preference for the non-canonical purine nucleotides XTP (xanthosine triphosphate), dITP (deoxyinosine triphosphate) and ITP. Seems to function as a house-cleaning enzyme that removes non-canonical purine nucleotides from the nucleotide pool, thus preventing their incorporation into DNA/RNA and avoiding chromosomal lesions.</text>
</comment>
<dbReference type="CDD" id="cd00515">
    <property type="entry name" value="HAM1"/>
    <property type="match status" value="1"/>
</dbReference>
<dbReference type="GO" id="GO:0046872">
    <property type="term" value="F:metal ion binding"/>
    <property type="evidence" value="ECO:0007669"/>
    <property type="project" value="UniProtKB-KW"/>
</dbReference>
<gene>
    <name evidence="12" type="primary">rdgB</name>
    <name evidence="12" type="ORF">OMP38_04730</name>
</gene>
<evidence type="ECO:0000256" key="10">
    <source>
        <dbReference type="HAMAP-Rule" id="MF_01405"/>
    </source>
</evidence>
<name>A0A9X4KIC1_9BACL</name>
<evidence type="ECO:0000313" key="12">
    <source>
        <dbReference type="EMBL" id="MDG0790230.1"/>
    </source>
</evidence>
<comment type="catalytic activity">
    <reaction evidence="8 10">
        <text>dITP + H2O = dIMP + diphosphate + H(+)</text>
        <dbReference type="Rhea" id="RHEA:28342"/>
        <dbReference type="ChEBI" id="CHEBI:15377"/>
        <dbReference type="ChEBI" id="CHEBI:15378"/>
        <dbReference type="ChEBI" id="CHEBI:33019"/>
        <dbReference type="ChEBI" id="CHEBI:61194"/>
        <dbReference type="ChEBI" id="CHEBI:61382"/>
        <dbReference type="EC" id="3.6.1.66"/>
    </reaction>
</comment>
<dbReference type="InterPro" id="IPR029001">
    <property type="entry name" value="ITPase-like_fam"/>
</dbReference>
<proteinExistence type="inferred from homology"/>
<evidence type="ECO:0000256" key="6">
    <source>
        <dbReference type="ARBA" id="ARBA00022842"/>
    </source>
</evidence>
<keyword evidence="4 10" id="KW-0547">Nucleotide-binding</keyword>
<dbReference type="FunFam" id="3.90.950.10:FF:000001">
    <property type="entry name" value="dITP/XTP pyrophosphatase"/>
    <property type="match status" value="1"/>
</dbReference>
<feature type="binding site" evidence="10">
    <location>
        <position position="79"/>
    </location>
    <ligand>
        <name>substrate</name>
    </ligand>
</feature>
<dbReference type="GO" id="GO:0009146">
    <property type="term" value="P:purine nucleoside triphosphate catabolic process"/>
    <property type="evidence" value="ECO:0007669"/>
    <property type="project" value="UniProtKB-UniRule"/>
</dbReference>
<dbReference type="EC" id="3.6.1.66" evidence="10"/>